<name>A0A645FC45_9ZZZZ</name>
<keyword evidence="1" id="KW-1133">Transmembrane helix</keyword>
<comment type="caution">
    <text evidence="2">The sequence shown here is derived from an EMBL/GenBank/DDBJ whole genome shotgun (WGS) entry which is preliminary data.</text>
</comment>
<accession>A0A645FC45</accession>
<dbReference type="AlphaFoldDB" id="A0A645FC45"/>
<proteinExistence type="predicted"/>
<feature type="transmembrane region" description="Helical" evidence="1">
    <location>
        <begin position="20"/>
        <end position="40"/>
    </location>
</feature>
<protein>
    <submittedName>
        <fullName evidence="2">Uncharacterized protein</fullName>
    </submittedName>
</protein>
<gene>
    <name evidence="2" type="ORF">SDC9_159254</name>
</gene>
<organism evidence="2">
    <name type="scientific">bioreactor metagenome</name>
    <dbReference type="NCBI Taxonomy" id="1076179"/>
    <lineage>
        <taxon>unclassified sequences</taxon>
        <taxon>metagenomes</taxon>
        <taxon>ecological metagenomes</taxon>
    </lineage>
</organism>
<reference evidence="2" key="1">
    <citation type="submission" date="2019-08" db="EMBL/GenBank/DDBJ databases">
        <authorList>
            <person name="Kucharzyk K."/>
            <person name="Murdoch R.W."/>
            <person name="Higgins S."/>
            <person name="Loffler F."/>
        </authorList>
    </citation>
    <scope>NUCLEOTIDE SEQUENCE</scope>
</reference>
<keyword evidence="1" id="KW-0472">Membrane</keyword>
<dbReference type="EMBL" id="VSSQ01058218">
    <property type="protein sequence ID" value="MPN11945.1"/>
    <property type="molecule type" value="Genomic_DNA"/>
</dbReference>
<keyword evidence="1" id="KW-0812">Transmembrane</keyword>
<evidence type="ECO:0000313" key="2">
    <source>
        <dbReference type="EMBL" id="MPN11945.1"/>
    </source>
</evidence>
<sequence length="76" mass="8113">MVLVADVFSGFDEKLLGDSLGAVFLLAVFQNVVVAPLTLFNHGAQDVITQIVFQIAALMLVGNEDAVVGCHDYSVF</sequence>
<evidence type="ECO:0000256" key="1">
    <source>
        <dbReference type="SAM" id="Phobius"/>
    </source>
</evidence>